<proteinExistence type="predicted"/>
<feature type="domain" description="ABC transporter" evidence="5">
    <location>
        <begin position="10"/>
        <end position="212"/>
    </location>
</feature>
<keyword evidence="3" id="KW-0547">Nucleotide-binding</keyword>
<evidence type="ECO:0000313" key="6">
    <source>
        <dbReference type="EMBL" id="SVD89728.1"/>
    </source>
</evidence>
<dbReference type="SUPFAM" id="SSF52540">
    <property type="entry name" value="P-loop containing nucleoside triphosphate hydrolases"/>
    <property type="match status" value="1"/>
</dbReference>
<sequence length="212" mass="23104">MTQRNHTTALSLKNVSKSFDKQKALINADFSVDWGELHALLGENGAGKSTLMNVVCGLYTADDGETRIDGRQEIIPDPQRAGVLGIGMVHQHFKLIESFTVAENLLLSCGDRIGVRSLSSISKKAKEAAEGIEFSIDPQAQISTLSVAERQRVEITKLILLGADILILDEPTAVLTDQEATNVLRLLKRLSSQGKAVVLITHRLNEVTEFAD</sequence>
<keyword evidence="1" id="KW-0813">Transport</keyword>
<accession>A0A382Z4R7</accession>
<dbReference type="InterPro" id="IPR050107">
    <property type="entry name" value="ABC_carbohydrate_import_ATPase"/>
</dbReference>
<keyword evidence="4" id="KW-0067">ATP-binding</keyword>
<evidence type="ECO:0000256" key="4">
    <source>
        <dbReference type="ARBA" id="ARBA00022840"/>
    </source>
</evidence>
<dbReference type="EMBL" id="UINC01180501">
    <property type="protein sequence ID" value="SVD89728.1"/>
    <property type="molecule type" value="Genomic_DNA"/>
</dbReference>
<feature type="non-terminal residue" evidence="6">
    <location>
        <position position="212"/>
    </location>
</feature>
<dbReference type="PANTHER" id="PTHR43790">
    <property type="entry name" value="CARBOHYDRATE TRANSPORT ATP-BINDING PROTEIN MG119-RELATED"/>
    <property type="match status" value="1"/>
</dbReference>
<dbReference type="GO" id="GO:0005524">
    <property type="term" value="F:ATP binding"/>
    <property type="evidence" value="ECO:0007669"/>
    <property type="project" value="UniProtKB-KW"/>
</dbReference>
<name>A0A382Z4R7_9ZZZZ</name>
<reference evidence="6" key="1">
    <citation type="submission" date="2018-05" db="EMBL/GenBank/DDBJ databases">
        <authorList>
            <person name="Lanie J.A."/>
            <person name="Ng W.-L."/>
            <person name="Kazmierczak K.M."/>
            <person name="Andrzejewski T.M."/>
            <person name="Davidsen T.M."/>
            <person name="Wayne K.J."/>
            <person name="Tettelin H."/>
            <person name="Glass J.I."/>
            <person name="Rusch D."/>
            <person name="Podicherti R."/>
            <person name="Tsui H.-C.T."/>
            <person name="Winkler M.E."/>
        </authorList>
    </citation>
    <scope>NUCLEOTIDE SEQUENCE</scope>
</reference>
<dbReference type="PANTHER" id="PTHR43790:SF9">
    <property type="entry name" value="GALACTOFURANOSE TRANSPORTER ATP-BINDING PROTEIN YTFR"/>
    <property type="match status" value="1"/>
</dbReference>
<evidence type="ECO:0000259" key="5">
    <source>
        <dbReference type="PROSITE" id="PS50893"/>
    </source>
</evidence>
<evidence type="ECO:0000256" key="1">
    <source>
        <dbReference type="ARBA" id="ARBA00022448"/>
    </source>
</evidence>
<evidence type="ECO:0000256" key="3">
    <source>
        <dbReference type="ARBA" id="ARBA00022741"/>
    </source>
</evidence>
<keyword evidence="2" id="KW-0677">Repeat</keyword>
<organism evidence="6">
    <name type="scientific">marine metagenome</name>
    <dbReference type="NCBI Taxonomy" id="408172"/>
    <lineage>
        <taxon>unclassified sequences</taxon>
        <taxon>metagenomes</taxon>
        <taxon>ecological metagenomes</taxon>
    </lineage>
</organism>
<dbReference type="GO" id="GO:0016887">
    <property type="term" value="F:ATP hydrolysis activity"/>
    <property type="evidence" value="ECO:0007669"/>
    <property type="project" value="InterPro"/>
</dbReference>
<dbReference type="CDD" id="cd03216">
    <property type="entry name" value="ABC_Carb_Monos_I"/>
    <property type="match status" value="1"/>
</dbReference>
<gene>
    <name evidence="6" type="ORF">METZ01_LOCUS442582</name>
</gene>
<evidence type="ECO:0000256" key="2">
    <source>
        <dbReference type="ARBA" id="ARBA00022737"/>
    </source>
</evidence>
<dbReference type="Pfam" id="PF00005">
    <property type="entry name" value="ABC_tran"/>
    <property type="match status" value="1"/>
</dbReference>
<dbReference type="Gene3D" id="3.40.50.300">
    <property type="entry name" value="P-loop containing nucleotide triphosphate hydrolases"/>
    <property type="match status" value="1"/>
</dbReference>
<dbReference type="InterPro" id="IPR003439">
    <property type="entry name" value="ABC_transporter-like_ATP-bd"/>
</dbReference>
<dbReference type="PROSITE" id="PS50893">
    <property type="entry name" value="ABC_TRANSPORTER_2"/>
    <property type="match status" value="1"/>
</dbReference>
<dbReference type="AlphaFoldDB" id="A0A382Z4R7"/>
<dbReference type="InterPro" id="IPR027417">
    <property type="entry name" value="P-loop_NTPase"/>
</dbReference>
<protein>
    <recommendedName>
        <fullName evidence="5">ABC transporter domain-containing protein</fullName>
    </recommendedName>
</protein>